<evidence type="ECO:0000313" key="14">
    <source>
        <dbReference type="Proteomes" id="UP001059576"/>
    </source>
</evidence>
<evidence type="ECO:0000256" key="8">
    <source>
        <dbReference type="RuleBase" id="RU003978"/>
    </source>
</evidence>
<dbReference type="InterPro" id="IPR000911">
    <property type="entry name" value="Ribosomal_uL11"/>
</dbReference>
<evidence type="ECO:0000256" key="1">
    <source>
        <dbReference type="ARBA" id="ARBA00010537"/>
    </source>
</evidence>
<name>A0ABY5J2A3_9BACT</name>
<evidence type="ECO:0000313" key="13">
    <source>
        <dbReference type="EMBL" id="UUD36656.1"/>
    </source>
</evidence>
<dbReference type="SUPFAM" id="SSF54747">
    <property type="entry name" value="Ribosomal L11/L12e N-terminal domain"/>
    <property type="match status" value="1"/>
</dbReference>
<dbReference type="Gene3D" id="1.10.10.250">
    <property type="entry name" value="Ribosomal protein L11, C-terminal domain"/>
    <property type="match status" value="1"/>
</dbReference>
<organism evidence="13 14">
    <name type="scientific">Mycoplasmopsis equigenitalium</name>
    <dbReference type="NCBI Taxonomy" id="114883"/>
    <lineage>
        <taxon>Bacteria</taxon>
        <taxon>Bacillati</taxon>
        <taxon>Mycoplasmatota</taxon>
        <taxon>Mycoplasmoidales</taxon>
        <taxon>Metamycoplasmataceae</taxon>
        <taxon>Mycoplasmopsis</taxon>
    </lineage>
</organism>
<dbReference type="SUPFAM" id="SSF46906">
    <property type="entry name" value="Ribosomal protein L11, C-terminal domain"/>
    <property type="match status" value="1"/>
</dbReference>
<dbReference type="Pfam" id="PF03946">
    <property type="entry name" value="Ribosomal_L11_N"/>
    <property type="match status" value="1"/>
</dbReference>
<evidence type="ECO:0000256" key="2">
    <source>
        <dbReference type="ARBA" id="ARBA00022481"/>
    </source>
</evidence>
<evidence type="ECO:0000256" key="6">
    <source>
        <dbReference type="ARBA" id="ARBA00023274"/>
    </source>
</evidence>
<keyword evidence="5 7" id="KW-0689">Ribosomal protein</keyword>
<keyword evidence="6 7" id="KW-0687">Ribonucleoprotein</keyword>
<dbReference type="HAMAP" id="MF_00736">
    <property type="entry name" value="Ribosomal_uL11"/>
    <property type="match status" value="1"/>
</dbReference>
<evidence type="ECO:0000256" key="10">
    <source>
        <dbReference type="SAM" id="MobiDB-lite"/>
    </source>
</evidence>
<reference evidence="13" key="1">
    <citation type="submission" date="2022-07" db="EMBL/GenBank/DDBJ databases">
        <title>Complete genome of Mycoplasma equigenitalium type strain T37.</title>
        <authorList>
            <person name="Spergser J."/>
        </authorList>
    </citation>
    <scope>NUCLEOTIDE SEQUENCE</scope>
    <source>
        <strain evidence="13">T37</strain>
    </source>
</reference>
<dbReference type="Gene3D" id="3.30.1550.10">
    <property type="entry name" value="Ribosomal protein L11/L12, N-terminal domain"/>
    <property type="match status" value="1"/>
</dbReference>
<dbReference type="InterPro" id="IPR036796">
    <property type="entry name" value="Ribosomal_uL11_N_sf"/>
</dbReference>
<proteinExistence type="inferred from homology"/>
<accession>A0ABY5J2A3</accession>
<dbReference type="EMBL" id="CP101808">
    <property type="protein sequence ID" value="UUD36656.1"/>
    <property type="molecule type" value="Genomic_DNA"/>
</dbReference>
<keyword evidence="2 7" id="KW-0488">Methylation</keyword>
<evidence type="ECO:0000259" key="12">
    <source>
        <dbReference type="Pfam" id="PF03946"/>
    </source>
</evidence>
<evidence type="ECO:0000256" key="5">
    <source>
        <dbReference type="ARBA" id="ARBA00022980"/>
    </source>
</evidence>
<gene>
    <name evidence="7 13" type="primary">rplK</name>
    <name evidence="13" type="ORF">NPA09_01905</name>
</gene>
<keyword evidence="4 7" id="KW-0694">RNA-binding</keyword>
<dbReference type="NCBIfam" id="NF011111">
    <property type="entry name" value="PRK14539.1"/>
    <property type="match status" value="1"/>
</dbReference>
<dbReference type="PANTHER" id="PTHR11661:SF1">
    <property type="entry name" value="LARGE RIBOSOMAL SUBUNIT PROTEIN UL11M"/>
    <property type="match status" value="1"/>
</dbReference>
<dbReference type="GO" id="GO:0005840">
    <property type="term" value="C:ribosome"/>
    <property type="evidence" value="ECO:0007669"/>
    <property type="project" value="UniProtKB-KW"/>
</dbReference>
<dbReference type="InterPro" id="IPR020784">
    <property type="entry name" value="Ribosomal_uL11_N"/>
</dbReference>
<dbReference type="Proteomes" id="UP001059576">
    <property type="component" value="Chromosome"/>
</dbReference>
<comment type="PTM">
    <text evidence="7 9">One or more lysine residues are methylated.</text>
</comment>
<protein>
    <recommendedName>
        <fullName evidence="7">Large ribosomal subunit protein uL11</fullName>
    </recommendedName>
</protein>
<keyword evidence="3 7" id="KW-0699">rRNA-binding</keyword>
<dbReference type="RefSeq" id="WP_129721705.1">
    <property type="nucleotide sequence ID" value="NZ_CP101808.1"/>
</dbReference>
<evidence type="ECO:0000256" key="7">
    <source>
        <dbReference type="HAMAP-Rule" id="MF_00736"/>
    </source>
</evidence>
<keyword evidence="14" id="KW-1185">Reference proteome</keyword>
<dbReference type="CDD" id="cd00349">
    <property type="entry name" value="Ribosomal_L11"/>
    <property type="match status" value="1"/>
</dbReference>
<dbReference type="PANTHER" id="PTHR11661">
    <property type="entry name" value="60S RIBOSOMAL PROTEIN L12"/>
    <property type="match status" value="1"/>
</dbReference>
<dbReference type="SMART" id="SM00649">
    <property type="entry name" value="RL11"/>
    <property type="match status" value="1"/>
</dbReference>
<comment type="subunit">
    <text evidence="7">Part of the ribosomal stalk of the 50S ribosomal subunit. Interacts with L10 and the large rRNA to form the base of the stalk. L10 forms an elongated spine to which L12 dimers bind in a sequential fashion forming a multimeric L10(L12)X complex.</text>
</comment>
<feature type="domain" description="Large ribosomal subunit protein uL11 N-terminal" evidence="12">
    <location>
        <begin position="11"/>
        <end position="63"/>
    </location>
</feature>
<evidence type="ECO:0000256" key="3">
    <source>
        <dbReference type="ARBA" id="ARBA00022730"/>
    </source>
</evidence>
<comment type="similarity">
    <text evidence="1 7 8">Belongs to the universal ribosomal protein uL11 family.</text>
</comment>
<dbReference type="InterPro" id="IPR020783">
    <property type="entry name" value="Ribosomal_uL11_C"/>
</dbReference>
<dbReference type="NCBIfam" id="TIGR01632">
    <property type="entry name" value="L11_bact"/>
    <property type="match status" value="1"/>
</dbReference>
<feature type="region of interest" description="Disordered" evidence="10">
    <location>
        <begin position="169"/>
        <end position="202"/>
    </location>
</feature>
<dbReference type="InterPro" id="IPR020785">
    <property type="entry name" value="Ribosomal_uL11_CS"/>
</dbReference>
<dbReference type="Pfam" id="PF00298">
    <property type="entry name" value="Ribosomal_L11"/>
    <property type="match status" value="1"/>
</dbReference>
<sequence>MAKKEIVRVAKLQFNAGQAKPGPALAGVGINMPEFTKAFNDATRDRGNEPVPVEITVYKDKSFDYKLFTAPASFKLLQAAKLKSGSANSKTTIVGTITSAQLRQIAEYKLPDLNTEDVEAAMKIIAGTAKNMGILVEGIDDIAKAKAEAQQAAKEAAIAQAQEEKLEQEAKAAAESKDKPIEVVTHADLEKAKKEKEAEEAK</sequence>
<feature type="domain" description="Large ribosomal subunit protein uL11 C-terminal" evidence="11">
    <location>
        <begin position="69"/>
        <end position="136"/>
    </location>
</feature>
<evidence type="ECO:0000259" key="11">
    <source>
        <dbReference type="Pfam" id="PF00298"/>
    </source>
</evidence>
<evidence type="ECO:0000256" key="9">
    <source>
        <dbReference type="RuleBase" id="RU003979"/>
    </source>
</evidence>
<dbReference type="InterPro" id="IPR006519">
    <property type="entry name" value="Ribosomal_uL11_bac-typ"/>
</dbReference>
<dbReference type="InterPro" id="IPR036769">
    <property type="entry name" value="Ribosomal_uL11_C_sf"/>
</dbReference>
<evidence type="ECO:0000256" key="4">
    <source>
        <dbReference type="ARBA" id="ARBA00022884"/>
    </source>
</evidence>
<comment type="function">
    <text evidence="7 9">Forms part of the ribosomal stalk which helps the ribosome interact with GTP-bound translation factors.</text>
</comment>
<dbReference type="PROSITE" id="PS00359">
    <property type="entry name" value="RIBOSOMAL_L11"/>
    <property type="match status" value="1"/>
</dbReference>